<dbReference type="InterPro" id="IPR018958">
    <property type="entry name" value="Knr4/Smi1-like_dom"/>
</dbReference>
<protein>
    <submittedName>
        <fullName evidence="2">SMI1/KNR4 family protein</fullName>
    </submittedName>
</protein>
<accession>A0A9Q3W865</accession>
<reference evidence="2" key="1">
    <citation type="submission" date="2022-01" db="EMBL/GenBank/DDBJ databases">
        <authorList>
            <person name="Karlyshev A.V."/>
            <person name="Jaspars M."/>
        </authorList>
    </citation>
    <scope>NUCLEOTIDE SEQUENCE</scope>
    <source>
        <strain evidence="2">AGSA3-2</strain>
    </source>
</reference>
<dbReference type="RefSeq" id="WP_022995193.1">
    <property type="nucleotide sequence ID" value="NZ_CBDDTQ010000005.1"/>
</dbReference>
<dbReference type="Proteomes" id="UP001107961">
    <property type="component" value="Unassembled WGS sequence"/>
</dbReference>
<evidence type="ECO:0000313" key="2">
    <source>
        <dbReference type="EMBL" id="MCE7510819.1"/>
    </source>
</evidence>
<dbReference type="Pfam" id="PF09346">
    <property type="entry name" value="SMI1_KNR4"/>
    <property type="match status" value="1"/>
</dbReference>
<sequence>MLNRANLEQHYRLEPPASPEALAGAEAGLGRPLHPDYAAFLRLSDGLYTGGNLVLLDADSIAERNRDYEVAEYLPGYLMIGDDSGGMALLLRDQEPAVFEVDMGVMMASELRVSADSLAQLLIRFQGRTLGERQA</sequence>
<evidence type="ECO:0000313" key="3">
    <source>
        <dbReference type="Proteomes" id="UP001107961"/>
    </source>
</evidence>
<feature type="domain" description="Knr4/Smi1-like" evidence="1">
    <location>
        <begin position="16"/>
        <end position="109"/>
    </location>
</feature>
<dbReference type="SUPFAM" id="SSF160631">
    <property type="entry name" value="SMI1/KNR4-like"/>
    <property type="match status" value="1"/>
</dbReference>
<dbReference type="KEGG" id="axe:P40_14340"/>
<organism evidence="2 3">
    <name type="scientific">Alloalcanivorax xenomutans</name>
    <dbReference type="NCBI Taxonomy" id="1094342"/>
    <lineage>
        <taxon>Bacteria</taxon>
        <taxon>Pseudomonadati</taxon>
        <taxon>Pseudomonadota</taxon>
        <taxon>Gammaproteobacteria</taxon>
        <taxon>Oceanospirillales</taxon>
        <taxon>Alcanivoracaceae</taxon>
        <taxon>Alloalcanivorax</taxon>
    </lineage>
</organism>
<evidence type="ECO:0000259" key="1">
    <source>
        <dbReference type="SMART" id="SM00860"/>
    </source>
</evidence>
<dbReference type="AlphaFoldDB" id="A0A9Q3W865"/>
<dbReference type="SMART" id="SM00860">
    <property type="entry name" value="SMI1_KNR4"/>
    <property type="match status" value="1"/>
</dbReference>
<dbReference type="InterPro" id="IPR037883">
    <property type="entry name" value="Knr4/Smi1-like_sf"/>
</dbReference>
<comment type="caution">
    <text evidence="2">The sequence shown here is derived from an EMBL/GenBank/DDBJ whole genome shotgun (WGS) entry which is preliminary data.</text>
</comment>
<dbReference type="EMBL" id="JAJVKT010000031">
    <property type="protein sequence ID" value="MCE7510819.1"/>
    <property type="molecule type" value="Genomic_DNA"/>
</dbReference>
<gene>
    <name evidence="2" type="ORF">LZG35_19450</name>
</gene>
<proteinExistence type="predicted"/>
<keyword evidence="3" id="KW-1185">Reference proteome</keyword>
<name>A0A9Q3W865_9GAMM</name>
<dbReference type="Gene3D" id="3.40.1580.10">
    <property type="entry name" value="SMI1/KNR4-like"/>
    <property type="match status" value="1"/>
</dbReference>